<evidence type="ECO:0000313" key="3">
    <source>
        <dbReference type="EMBL" id="KAH7020864.1"/>
    </source>
</evidence>
<keyword evidence="2" id="KW-0472">Membrane</keyword>
<keyword evidence="4" id="KW-1185">Reference proteome</keyword>
<feature type="compositionally biased region" description="Low complexity" evidence="1">
    <location>
        <begin position="268"/>
        <end position="280"/>
    </location>
</feature>
<feature type="compositionally biased region" description="Basic and acidic residues" evidence="1">
    <location>
        <begin position="195"/>
        <end position="218"/>
    </location>
</feature>
<dbReference type="RefSeq" id="XP_046007065.1">
    <property type="nucleotide sequence ID" value="XM_046151147.1"/>
</dbReference>
<name>A0A9P9BK51_9PEZI</name>
<dbReference type="Proteomes" id="UP000756346">
    <property type="component" value="Unassembled WGS sequence"/>
</dbReference>
<dbReference type="OrthoDB" id="2101715at2759"/>
<feature type="compositionally biased region" description="Polar residues" evidence="1">
    <location>
        <begin position="182"/>
        <end position="194"/>
    </location>
</feature>
<reference evidence="3" key="1">
    <citation type="journal article" date="2021" name="Nat. Commun.">
        <title>Genetic determinants of endophytism in the Arabidopsis root mycobiome.</title>
        <authorList>
            <person name="Mesny F."/>
            <person name="Miyauchi S."/>
            <person name="Thiergart T."/>
            <person name="Pickel B."/>
            <person name="Atanasova L."/>
            <person name="Karlsson M."/>
            <person name="Huettel B."/>
            <person name="Barry K.W."/>
            <person name="Haridas S."/>
            <person name="Chen C."/>
            <person name="Bauer D."/>
            <person name="Andreopoulos W."/>
            <person name="Pangilinan J."/>
            <person name="LaButti K."/>
            <person name="Riley R."/>
            <person name="Lipzen A."/>
            <person name="Clum A."/>
            <person name="Drula E."/>
            <person name="Henrissat B."/>
            <person name="Kohler A."/>
            <person name="Grigoriev I.V."/>
            <person name="Martin F.M."/>
            <person name="Hacquard S."/>
        </authorList>
    </citation>
    <scope>NUCLEOTIDE SEQUENCE</scope>
    <source>
        <strain evidence="3">MPI-CAGE-CH-0230</strain>
    </source>
</reference>
<organism evidence="3 4">
    <name type="scientific">Microdochium trichocladiopsis</name>
    <dbReference type="NCBI Taxonomy" id="1682393"/>
    <lineage>
        <taxon>Eukaryota</taxon>
        <taxon>Fungi</taxon>
        <taxon>Dikarya</taxon>
        <taxon>Ascomycota</taxon>
        <taxon>Pezizomycotina</taxon>
        <taxon>Sordariomycetes</taxon>
        <taxon>Xylariomycetidae</taxon>
        <taxon>Xylariales</taxon>
        <taxon>Microdochiaceae</taxon>
        <taxon>Microdochium</taxon>
    </lineage>
</organism>
<feature type="transmembrane region" description="Helical" evidence="2">
    <location>
        <begin position="402"/>
        <end position="425"/>
    </location>
</feature>
<feature type="transmembrane region" description="Helical" evidence="2">
    <location>
        <begin position="431"/>
        <end position="449"/>
    </location>
</feature>
<proteinExistence type="predicted"/>
<feature type="compositionally biased region" description="Polar residues" evidence="1">
    <location>
        <begin position="145"/>
        <end position="172"/>
    </location>
</feature>
<sequence length="505" mass="54788">MANHTHHHQQRPLLPRLHLFEINDQPWFPPFLRARVQAGLTHAWTAYIPGLQPASPASLVADILLCTIGPDRVARYTFIDFCSGAGGPTPSIERSLNRRLIRRALDGGGSGGGAVPADKKRREAKTRHQQQQQHDGPSYADVAKQLSTSEVSPNNNSTRTDPYATTSSTEQGAPSYAEAAKQISTDEVSPNSNGKSHDDGSAAKSSKEASTDSTRGHDAPSYAEAAKQMSTDEVSPASAAAAAAAQDNGHKKPTNKDNAKAEKKKKNNNIAEPPKSFSSDSQEDDDDNNKAVLAGVDFILTDLHPHLTSWEEAARSSARLHYVARPVNAAAAPRDLVSQATSSVTTTTHPGDSGVPVPGRDTFRLFNLAFHHFDDPAARSILRDTLATSSGFGIFELQDRSLSSFVTCAIFGVGVFLFGLPLYWWSPLTLFFIYVVPLVPLVLVFDGLVSSLRTRTPAEVEALLKSCGNKDFDAGRWEVRSGRERFLWPTGHLNWVICTKKEEGS</sequence>
<evidence type="ECO:0000256" key="1">
    <source>
        <dbReference type="SAM" id="MobiDB-lite"/>
    </source>
</evidence>
<keyword evidence="2" id="KW-1133">Transmembrane helix</keyword>
<accession>A0A9P9BK51</accession>
<keyword evidence="2" id="KW-0812">Transmembrane</keyword>
<feature type="region of interest" description="Disordered" evidence="1">
    <location>
        <begin position="104"/>
        <end position="288"/>
    </location>
</feature>
<dbReference type="EMBL" id="JAGTJQ010000010">
    <property type="protein sequence ID" value="KAH7020864.1"/>
    <property type="molecule type" value="Genomic_DNA"/>
</dbReference>
<dbReference type="GeneID" id="70180693"/>
<feature type="compositionally biased region" description="Basic and acidic residues" evidence="1">
    <location>
        <begin position="248"/>
        <end position="261"/>
    </location>
</feature>
<gene>
    <name evidence="3" type="ORF">B0I36DRAFT_26201</name>
</gene>
<dbReference type="AlphaFoldDB" id="A0A9P9BK51"/>
<evidence type="ECO:0000313" key="4">
    <source>
        <dbReference type="Proteomes" id="UP000756346"/>
    </source>
</evidence>
<protein>
    <submittedName>
        <fullName evidence="3">Uncharacterized protein</fullName>
    </submittedName>
</protein>
<comment type="caution">
    <text evidence="3">The sequence shown here is derived from an EMBL/GenBank/DDBJ whole genome shotgun (WGS) entry which is preliminary data.</text>
</comment>
<evidence type="ECO:0000256" key="2">
    <source>
        <dbReference type="SAM" id="Phobius"/>
    </source>
</evidence>